<evidence type="ECO:0000256" key="9">
    <source>
        <dbReference type="ARBA" id="ARBA00022984"/>
    </source>
</evidence>
<dbReference type="InterPro" id="IPR050515">
    <property type="entry name" value="Beta-lactam/transpept"/>
</dbReference>
<name>A0A381ZWR0_9ZZZZ</name>
<evidence type="ECO:0000313" key="16">
    <source>
        <dbReference type="EMBL" id="SVA93738.1"/>
    </source>
</evidence>
<sequence>MDSNILLKDHQSETRLFLSRLIIAAFFVLVLMVLLVGRLIQLQVIDYQRFSELSQGNRLRIEPLPPTRGLVFDRNGVLLAENLPTWQLVMIPEEVEDLENTLVRLEALGLTNSAEHQEIVDLVRSRRDFERVQLRNLSEADASRFAVRRHQFPGVDIQEGLIRHYPFGAIGAHTIGYVGSISPEDLQRIDRSNYAGTSQIGRSGIERSYEQSLHGEVGYRQQVVNAQGRILLDPTANRPESTTELSQNNLETKWPVPGDNLILGLDVKLQLVAQEAMAGFRGAAIAIEPKTGDVLTLVSVPSFDPNRFTAGLSRADFTILGSDPDNPLFNRAIAGTYPPGSTVKPFFGIAALKEKAIDPAHREICPGFFSLPGDTHRYRDWKAEGHGPMDLHDALVQSCDVFFYQVALSLGIDRLGESLENFGFGSTTGLDVVGEGHGIVPSREWKKKNFSRREDQVWFPGETLITGIGQGFALVTPLQLAHASAVLGTHGKRFKPRLVIGTQKSVGGQSIWLEPEELAGPTNVESEHYQKIHQAMLGVIEET</sequence>
<dbReference type="InterPro" id="IPR012338">
    <property type="entry name" value="Beta-lactam/transpept-like"/>
</dbReference>
<evidence type="ECO:0000256" key="13">
    <source>
        <dbReference type="SAM" id="Phobius"/>
    </source>
</evidence>
<keyword evidence="11 13" id="KW-0472">Membrane</keyword>
<dbReference type="Pfam" id="PF03717">
    <property type="entry name" value="PBP_dimer"/>
    <property type="match status" value="1"/>
</dbReference>
<evidence type="ECO:0000256" key="10">
    <source>
        <dbReference type="ARBA" id="ARBA00022989"/>
    </source>
</evidence>
<keyword evidence="7" id="KW-0378">Hydrolase</keyword>
<comment type="subcellular location">
    <subcellularLocation>
        <location evidence="2">Cell membrane</location>
    </subcellularLocation>
    <subcellularLocation>
        <location evidence="1">Membrane</location>
        <topology evidence="1">Single-pass membrane protein</topology>
    </subcellularLocation>
</comment>
<protein>
    <recommendedName>
        <fullName evidence="17">Penicillin-binding protein 2</fullName>
    </recommendedName>
</protein>
<evidence type="ECO:0000256" key="11">
    <source>
        <dbReference type="ARBA" id="ARBA00023136"/>
    </source>
</evidence>
<dbReference type="InterPro" id="IPR005311">
    <property type="entry name" value="PBP_dimer"/>
</dbReference>
<evidence type="ECO:0000256" key="2">
    <source>
        <dbReference type="ARBA" id="ARBA00004236"/>
    </source>
</evidence>
<proteinExistence type="predicted"/>
<evidence type="ECO:0008006" key="17">
    <source>
        <dbReference type="Google" id="ProtNLM"/>
    </source>
</evidence>
<keyword evidence="9" id="KW-0573">Peptidoglycan synthesis</keyword>
<keyword evidence="5" id="KW-0645">Protease</keyword>
<dbReference type="GO" id="GO:0071972">
    <property type="term" value="F:peptidoglycan L,D-transpeptidase activity"/>
    <property type="evidence" value="ECO:0007669"/>
    <property type="project" value="TreeGrafter"/>
</dbReference>
<keyword evidence="10 13" id="KW-1133">Transmembrane helix</keyword>
<dbReference type="SUPFAM" id="SSF56601">
    <property type="entry name" value="beta-lactamase/transpeptidase-like"/>
    <property type="match status" value="1"/>
</dbReference>
<keyword evidence="8" id="KW-0133">Cell shape</keyword>
<evidence type="ECO:0000259" key="15">
    <source>
        <dbReference type="Pfam" id="PF03717"/>
    </source>
</evidence>
<dbReference type="InterPro" id="IPR036138">
    <property type="entry name" value="PBP_dimer_sf"/>
</dbReference>
<reference evidence="16" key="1">
    <citation type="submission" date="2018-05" db="EMBL/GenBank/DDBJ databases">
        <authorList>
            <person name="Lanie J.A."/>
            <person name="Ng W.-L."/>
            <person name="Kazmierczak K.M."/>
            <person name="Andrzejewski T.M."/>
            <person name="Davidsen T.M."/>
            <person name="Wayne K.J."/>
            <person name="Tettelin H."/>
            <person name="Glass J.I."/>
            <person name="Rusch D."/>
            <person name="Podicherti R."/>
            <person name="Tsui H.-C.T."/>
            <person name="Winkler M.E."/>
        </authorList>
    </citation>
    <scope>NUCLEOTIDE SEQUENCE</scope>
</reference>
<dbReference type="GO" id="GO:0071555">
    <property type="term" value="P:cell wall organization"/>
    <property type="evidence" value="ECO:0007669"/>
    <property type="project" value="UniProtKB-KW"/>
</dbReference>
<feature type="domain" description="Penicillin-binding protein dimerisation" evidence="15">
    <location>
        <begin position="64"/>
        <end position="231"/>
    </location>
</feature>
<dbReference type="InterPro" id="IPR001460">
    <property type="entry name" value="PCN-bd_Tpept"/>
</dbReference>
<dbReference type="GO" id="GO:0008360">
    <property type="term" value="P:regulation of cell shape"/>
    <property type="evidence" value="ECO:0007669"/>
    <property type="project" value="UniProtKB-KW"/>
</dbReference>
<keyword evidence="6 13" id="KW-0812">Transmembrane</keyword>
<keyword evidence="3" id="KW-1003">Cell membrane</keyword>
<dbReference type="GO" id="GO:0005886">
    <property type="term" value="C:plasma membrane"/>
    <property type="evidence" value="ECO:0007669"/>
    <property type="project" value="UniProtKB-SubCell"/>
</dbReference>
<evidence type="ECO:0000256" key="7">
    <source>
        <dbReference type="ARBA" id="ARBA00022801"/>
    </source>
</evidence>
<feature type="non-terminal residue" evidence="16">
    <location>
        <position position="543"/>
    </location>
</feature>
<dbReference type="GO" id="GO:0009002">
    <property type="term" value="F:serine-type D-Ala-D-Ala carboxypeptidase activity"/>
    <property type="evidence" value="ECO:0007669"/>
    <property type="project" value="InterPro"/>
</dbReference>
<dbReference type="Gene3D" id="3.40.710.10">
    <property type="entry name" value="DD-peptidase/beta-lactamase superfamily"/>
    <property type="match status" value="1"/>
</dbReference>
<dbReference type="NCBIfam" id="TIGR03423">
    <property type="entry name" value="pbp2_mrdA"/>
    <property type="match status" value="1"/>
</dbReference>
<evidence type="ECO:0000256" key="3">
    <source>
        <dbReference type="ARBA" id="ARBA00022475"/>
    </source>
</evidence>
<dbReference type="Pfam" id="PF00905">
    <property type="entry name" value="Transpeptidase"/>
    <property type="match status" value="1"/>
</dbReference>
<dbReference type="PANTHER" id="PTHR30627">
    <property type="entry name" value="PEPTIDOGLYCAN D,D-TRANSPEPTIDASE"/>
    <property type="match status" value="1"/>
</dbReference>
<feature type="transmembrane region" description="Helical" evidence="13">
    <location>
        <begin position="21"/>
        <end position="40"/>
    </location>
</feature>
<dbReference type="Gene3D" id="3.90.1310.10">
    <property type="entry name" value="Penicillin-binding protein 2a (Domain 2)"/>
    <property type="match status" value="1"/>
</dbReference>
<dbReference type="InterPro" id="IPR017790">
    <property type="entry name" value="Penicillin-binding_protein_2"/>
</dbReference>
<dbReference type="Gene3D" id="3.30.1390.30">
    <property type="entry name" value="Penicillin-binding protein 2a, domain 3"/>
    <property type="match status" value="1"/>
</dbReference>
<evidence type="ECO:0000256" key="12">
    <source>
        <dbReference type="ARBA" id="ARBA00023316"/>
    </source>
</evidence>
<gene>
    <name evidence="16" type="ORF">METZ01_LOCUS146592</name>
</gene>
<accession>A0A381ZWR0</accession>
<feature type="domain" description="Penicillin-binding protein transpeptidase" evidence="14">
    <location>
        <begin position="282"/>
        <end position="540"/>
    </location>
</feature>
<evidence type="ECO:0000259" key="14">
    <source>
        <dbReference type="Pfam" id="PF00905"/>
    </source>
</evidence>
<dbReference type="GO" id="GO:0009252">
    <property type="term" value="P:peptidoglycan biosynthetic process"/>
    <property type="evidence" value="ECO:0007669"/>
    <property type="project" value="UniProtKB-KW"/>
</dbReference>
<evidence type="ECO:0000256" key="4">
    <source>
        <dbReference type="ARBA" id="ARBA00022519"/>
    </source>
</evidence>
<keyword evidence="4" id="KW-0997">Cell inner membrane</keyword>
<evidence type="ECO:0000256" key="6">
    <source>
        <dbReference type="ARBA" id="ARBA00022692"/>
    </source>
</evidence>
<keyword evidence="12" id="KW-0961">Cell wall biogenesis/degradation</keyword>
<dbReference type="EMBL" id="UINC01022982">
    <property type="protein sequence ID" value="SVA93738.1"/>
    <property type="molecule type" value="Genomic_DNA"/>
</dbReference>
<dbReference type="AlphaFoldDB" id="A0A381ZWR0"/>
<evidence type="ECO:0000256" key="8">
    <source>
        <dbReference type="ARBA" id="ARBA00022960"/>
    </source>
</evidence>
<evidence type="ECO:0000256" key="1">
    <source>
        <dbReference type="ARBA" id="ARBA00004167"/>
    </source>
</evidence>
<dbReference type="GO" id="GO:0008658">
    <property type="term" value="F:penicillin binding"/>
    <property type="evidence" value="ECO:0007669"/>
    <property type="project" value="InterPro"/>
</dbReference>
<dbReference type="SUPFAM" id="SSF56519">
    <property type="entry name" value="Penicillin binding protein dimerisation domain"/>
    <property type="match status" value="1"/>
</dbReference>
<dbReference type="GO" id="GO:0006508">
    <property type="term" value="P:proteolysis"/>
    <property type="evidence" value="ECO:0007669"/>
    <property type="project" value="UniProtKB-KW"/>
</dbReference>
<dbReference type="PANTHER" id="PTHR30627:SF2">
    <property type="entry name" value="PEPTIDOGLYCAN D,D-TRANSPEPTIDASE MRDA"/>
    <property type="match status" value="1"/>
</dbReference>
<organism evidence="16">
    <name type="scientific">marine metagenome</name>
    <dbReference type="NCBI Taxonomy" id="408172"/>
    <lineage>
        <taxon>unclassified sequences</taxon>
        <taxon>metagenomes</taxon>
        <taxon>ecological metagenomes</taxon>
    </lineage>
</organism>
<evidence type="ECO:0000256" key="5">
    <source>
        <dbReference type="ARBA" id="ARBA00022670"/>
    </source>
</evidence>